<dbReference type="InterPro" id="IPR052897">
    <property type="entry name" value="Sec-Metab_Biosynth_Hydrolase"/>
</dbReference>
<protein>
    <recommendedName>
        <fullName evidence="1">AB hydrolase-1 domain-containing protein</fullName>
    </recommendedName>
</protein>
<organism evidence="2 3">
    <name type="scientific">Zasmidium cellare</name>
    <name type="common">Wine cellar mold</name>
    <name type="synonym">Racodium cellare</name>
    <dbReference type="NCBI Taxonomy" id="395010"/>
    <lineage>
        <taxon>Eukaryota</taxon>
        <taxon>Fungi</taxon>
        <taxon>Dikarya</taxon>
        <taxon>Ascomycota</taxon>
        <taxon>Pezizomycotina</taxon>
        <taxon>Dothideomycetes</taxon>
        <taxon>Dothideomycetidae</taxon>
        <taxon>Mycosphaerellales</taxon>
        <taxon>Mycosphaerellaceae</taxon>
        <taxon>Zasmidium</taxon>
    </lineage>
</organism>
<evidence type="ECO:0000259" key="1">
    <source>
        <dbReference type="Pfam" id="PF12697"/>
    </source>
</evidence>
<dbReference type="Pfam" id="PF12697">
    <property type="entry name" value="Abhydrolase_6"/>
    <property type="match status" value="1"/>
</dbReference>
<comment type="caution">
    <text evidence="2">The sequence shown here is derived from an EMBL/GenBank/DDBJ whole genome shotgun (WGS) entry which is preliminary data.</text>
</comment>
<dbReference type="PANTHER" id="PTHR37017">
    <property type="entry name" value="AB HYDROLASE-1 DOMAIN-CONTAINING PROTEIN-RELATED"/>
    <property type="match status" value="1"/>
</dbReference>
<sequence length="248" mass="27346">MAANTTIVFVPGAWHPASCWDKVTKHLQEAGFKTDLVDLPSVGPAEHLKGFEPDVEEVQRHVIAAADAGQKVVLVCHSYGGLPTTQSVQGLDWKTRQAQGQPGGIVHLVYCCSFVIPEGESLISAFGGNDLPWFIISDDKLQYFPDGPQTVFYNDMSEEDAKSATALLKPHSYQTVHSRLTYAGWKHVPSTYIYCLKDNAIPIFVQKMMVEQTAKGYGMRTETLDASHSPFWSMPKETAEAIQRAAES</sequence>
<dbReference type="Proteomes" id="UP001305779">
    <property type="component" value="Unassembled WGS sequence"/>
</dbReference>
<dbReference type="InterPro" id="IPR000073">
    <property type="entry name" value="AB_hydrolase_1"/>
</dbReference>
<dbReference type="PANTHER" id="PTHR37017:SF11">
    <property type="entry name" value="ESTERASE_LIPASE_THIOESTERASE DOMAIN-CONTAINING PROTEIN"/>
    <property type="match status" value="1"/>
</dbReference>
<evidence type="ECO:0000313" key="2">
    <source>
        <dbReference type="EMBL" id="KAK4497661.1"/>
    </source>
</evidence>
<feature type="domain" description="AB hydrolase-1" evidence="1">
    <location>
        <begin position="7"/>
        <end position="241"/>
    </location>
</feature>
<accession>A0ABR0E8V6</accession>
<evidence type="ECO:0000313" key="3">
    <source>
        <dbReference type="Proteomes" id="UP001305779"/>
    </source>
</evidence>
<dbReference type="SUPFAM" id="SSF53474">
    <property type="entry name" value="alpha/beta-Hydrolases"/>
    <property type="match status" value="1"/>
</dbReference>
<proteinExistence type="predicted"/>
<gene>
    <name evidence="2" type="ORF">PRZ48_010314</name>
</gene>
<keyword evidence="3" id="KW-1185">Reference proteome</keyword>
<dbReference type="InterPro" id="IPR029058">
    <property type="entry name" value="AB_hydrolase_fold"/>
</dbReference>
<dbReference type="EMBL" id="JAXOVC010000008">
    <property type="protein sequence ID" value="KAK4497661.1"/>
    <property type="molecule type" value="Genomic_DNA"/>
</dbReference>
<dbReference type="Gene3D" id="3.40.50.1820">
    <property type="entry name" value="alpha/beta hydrolase"/>
    <property type="match status" value="1"/>
</dbReference>
<reference evidence="2 3" key="1">
    <citation type="journal article" date="2023" name="G3 (Bethesda)">
        <title>A chromosome-level genome assembly of Zasmidium syzygii isolated from banana leaves.</title>
        <authorList>
            <person name="van Westerhoven A.C."/>
            <person name="Mehrabi R."/>
            <person name="Talebi R."/>
            <person name="Steentjes M.B.F."/>
            <person name="Corcolon B."/>
            <person name="Chong P.A."/>
            <person name="Kema G.H.J."/>
            <person name="Seidl M.F."/>
        </authorList>
    </citation>
    <scope>NUCLEOTIDE SEQUENCE [LARGE SCALE GENOMIC DNA]</scope>
    <source>
        <strain evidence="2 3">P124</strain>
    </source>
</reference>
<name>A0ABR0E8V6_ZASCE</name>